<evidence type="ECO:0000313" key="3">
    <source>
        <dbReference type="Proteomes" id="UP000070544"/>
    </source>
</evidence>
<dbReference type="Proteomes" id="UP000070544">
    <property type="component" value="Unassembled WGS sequence"/>
</dbReference>
<dbReference type="PROSITE" id="PS50983">
    <property type="entry name" value="FE_B12_PBP"/>
    <property type="match status" value="1"/>
</dbReference>
<dbReference type="InterPro" id="IPR002491">
    <property type="entry name" value="ABC_transptr_periplasmic_BD"/>
</dbReference>
<dbReference type="SUPFAM" id="SSF53807">
    <property type="entry name" value="Helical backbone' metal receptor"/>
    <property type="match status" value="1"/>
</dbReference>
<organism evidence="2 3">
    <name type="scientific">Gonapodya prolifera (strain JEL478)</name>
    <name type="common">Monoblepharis prolifera</name>
    <dbReference type="NCBI Taxonomy" id="1344416"/>
    <lineage>
        <taxon>Eukaryota</taxon>
        <taxon>Fungi</taxon>
        <taxon>Fungi incertae sedis</taxon>
        <taxon>Chytridiomycota</taxon>
        <taxon>Chytridiomycota incertae sedis</taxon>
        <taxon>Monoblepharidomycetes</taxon>
        <taxon>Monoblepharidales</taxon>
        <taxon>Gonapodyaceae</taxon>
        <taxon>Gonapodya</taxon>
    </lineage>
</organism>
<reference evidence="2 3" key="1">
    <citation type="journal article" date="2015" name="Genome Biol. Evol.">
        <title>Phylogenomic analyses indicate that early fungi evolved digesting cell walls of algal ancestors of land plants.</title>
        <authorList>
            <person name="Chang Y."/>
            <person name="Wang S."/>
            <person name="Sekimoto S."/>
            <person name="Aerts A.L."/>
            <person name="Choi C."/>
            <person name="Clum A."/>
            <person name="LaButti K.M."/>
            <person name="Lindquist E.A."/>
            <person name="Yee Ngan C."/>
            <person name="Ohm R.A."/>
            <person name="Salamov A.A."/>
            <person name="Grigoriev I.V."/>
            <person name="Spatafora J.W."/>
            <person name="Berbee M.L."/>
        </authorList>
    </citation>
    <scope>NUCLEOTIDE SEQUENCE [LARGE SCALE GENOMIC DNA]</scope>
    <source>
        <strain evidence="2 3">JEL478</strain>
    </source>
</reference>
<accession>A0A139ACP9</accession>
<feature type="domain" description="Fe/B12 periplasmic-binding" evidence="1">
    <location>
        <begin position="4"/>
        <end position="303"/>
    </location>
</feature>
<name>A0A139ACP9_GONPJ</name>
<dbReference type="InterPro" id="IPR051030">
    <property type="entry name" value="Vitamin_B12-ABC_binding"/>
</dbReference>
<protein>
    <submittedName>
        <fullName evidence="2">Helical backbone metal receptor</fullName>
    </submittedName>
</protein>
<dbReference type="PANTHER" id="PTHR42860:SF1">
    <property type="entry name" value="VITAMIN B12-BINDING PROTEIN"/>
    <property type="match status" value="1"/>
</dbReference>
<dbReference type="STRING" id="1344416.A0A139ACP9"/>
<gene>
    <name evidence="2" type="ORF">M427DRAFT_155897</name>
</gene>
<dbReference type="OMA" id="QDQCDVC"/>
<dbReference type="EMBL" id="KQ965768">
    <property type="protein sequence ID" value="KXS14596.1"/>
    <property type="molecule type" value="Genomic_DNA"/>
</dbReference>
<evidence type="ECO:0000313" key="2">
    <source>
        <dbReference type="EMBL" id="KXS14596.1"/>
    </source>
</evidence>
<keyword evidence="3" id="KW-1185">Reference proteome</keyword>
<dbReference type="Pfam" id="PF01497">
    <property type="entry name" value="Peripla_BP_2"/>
    <property type="match status" value="1"/>
</dbReference>
<sequence length="323" mass="35529">MPPRVISLLPSATELLCILPTGPSLLVARSHECDYPKSITHLPIVTGQLTTFTTSADVDRQVSEALSQGKALYTIDEKVIRELKPDVIITQSLCNVCAIDLATVHRLAKTLTPRPKVVTLNPNSIEDVLNDITTVGEAVGLVSEAAIIRSRLEERVERAAAQGAKFAAEAGRSPRVAFLEWPDPIYPGGHWTAQLIHLAGGTHPVHPPFTLVPRPSPAGPSTRVTPEQVLATDPEIYVGCFCGLNMEATRKEMVQMEERAWWKTAMEKNPRVVLVDGNEMFNRPGPRLVDALEFLVGYFWKRSEIIPSTFPLEKYVRVGAGKE</sequence>
<dbReference type="OrthoDB" id="274765at2759"/>
<keyword evidence="2" id="KW-0675">Receptor</keyword>
<evidence type="ECO:0000259" key="1">
    <source>
        <dbReference type="PROSITE" id="PS50983"/>
    </source>
</evidence>
<dbReference type="PANTHER" id="PTHR42860">
    <property type="entry name" value="VITAMIN B12-BINDING PROTEIN"/>
    <property type="match status" value="1"/>
</dbReference>
<dbReference type="AlphaFoldDB" id="A0A139ACP9"/>
<proteinExistence type="predicted"/>
<dbReference type="Gene3D" id="3.40.50.1980">
    <property type="entry name" value="Nitrogenase molybdenum iron protein domain"/>
    <property type="match status" value="2"/>
</dbReference>